<proteinExistence type="predicted"/>
<dbReference type="EMBL" id="OA900694">
    <property type="protein sequence ID" value="CAD7285645.1"/>
    <property type="molecule type" value="Genomic_DNA"/>
</dbReference>
<sequence length="79" mass="8875">MKKEFQSPRNLKVQSIAQLSELSKVDKFCMGDNSFIKPGEKILLPDHRKYKNWLGKGSAALIVFCCALVGFLVHISSFS</sequence>
<protein>
    <submittedName>
        <fullName evidence="2">Uncharacterized protein</fullName>
    </submittedName>
</protein>
<dbReference type="Proteomes" id="UP000678499">
    <property type="component" value="Unassembled WGS sequence"/>
</dbReference>
<keyword evidence="1" id="KW-0472">Membrane</keyword>
<keyword evidence="1" id="KW-1133">Transmembrane helix</keyword>
<keyword evidence="1" id="KW-0812">Transmembrane</keyword>
<keyword evidence="3" id="KW-1185">Reference proteome</keyword>
<feature type="transmembrane region" description="Helical" evidence="1">
    <location>
        <begin position="58"/>
        <end position="78"/>
    </location>
</feature>
<accession>A0A7R9GLK4</accession>
<evidence type="ECO:0000313" key="3">
    <source>
        <dbReference type="Proteomes" id="UP000678499"/>
    </source>
</evidence>
<dbReference type="EMBL" id="CAJPEX010018657">
    <property type="protein sequence ID" value="CAG0925797.1"/>
    <property type="molecule type" value="Genomic_DNA"/>
</dbReference>
<evidence type="ECO:0000256" key="1">
    <source>
        <dbReference type="SAM" id="Phobius"/>
    </source>
</evidence>
<gene>
    <name evidence="2" type="ORF">NMOB1V02_LOCUS13247</name>
</gene>
<evidence type="ECO:0000313" key="2">
    <source>
        <dbReference type="EMBL" id="CAD7285645.1"/>
    </source>
</evidence>
<dbReference type="AlphaFoldDB" id="A0A7R9GLK4"/>
<reference evidence="2" key="1">
    <citation type="submission" date="2020-11" db="EMBL/GenBank/DDBJ databases">
        <authorList>
            <person name="Tran Van P."/>
        </authorList>
    </citation>
    <scope>NUCLEOTIDE SEQUENCE</scope>
</reference>
<organism evidence="2">
    <name type="scientific">Notodromas monacha</name>
    <dbReference type="NCBI Taxonomy" id="399045"/>
    <lineage>
        <taxon>Eukaryota</taxon>
        <taxon>Metazoa</taxon>
        <taxon>Ecdysozoa</taxon>
        <taxon>Arthropoda</taxon>
        <taxon>Crustacea</taxon>
        <taxon>Oligostraca</taxon>
        <taxon>Ostracoda</taxon>
        <taxon>Podocopa</taxon>
        <taxon>Podocopida</taxon>
        <taxon>Cypridocopina</taxon>
        <taxon>Cypridoidea</taxon>
        <taxon>Cyprididae</taxon>
        <taxon>Notodromas</taxon>
    </lineage>
</organism>
<name>A0A7R9GLK4_9CRUS</name>